<dbReference type="GO" id="GO:0046576">
    <property type="term" value="F:rhamnogalacturonan alpha-L-rhamnopyranosyl-(1-&gt;4)-alpha-D-galactopyranosyluronide lyase activity"/>
    <property type="evidence" value="ECO:0007669"/>
    <property type="project" value="UniProtKB-ARBA"/>
</dbReference>
<gene>
    <name evidence="12" type="ORF">G6F64_010415</name>
</gene>
<dbReference type="GO" id="GO:0071555">
    <property type="term" value="P:cell wall organization"/>
    <property type="evidence" value="ECO:0007669"/>
    <property type="project" value="UniProtKB-KW"/>
</dbReference>
<evidence type="ECO:0000256" key="2">
    <source>
        <dbReference type="ARBA" id="ARBA00008834"/>
    </source>
</evidence>
<keyword evidence="7" id="KW-0325">Glycoprotein</keyword>
<evidence type="ECO:0000256" key="9">
    <source>
        <dbReference type="ARBA" id="ARBA00023316"/>
    </source>
</evidence>
<sequence>MVRFTSFTSPITAILLLSFGINKVATASTNTCVVAKSDSDDAITILEAFEKCKTGGTVVFPKDSTYNLNSIVTTSGLKNVNINLAGTINLPVREESYRNGDYYIQIKGTNIKMYGGGTINGNGQAWWDALDRTAPSVLRIAANDSSFGNFNIINSPRAHLNVTNSTNLLLHDFIIHTVSNNSNPAKNTDALDLYHSSGVIFRDSDLTIGDDCLAVKESRLKMSTVSRRDASSSLCSPFLGGHGYSIGSLGMGGRRDFVTQVNVYNSTCIDCQNGVRVKTWAGGKGFVEDINFTDIYLEKAENPIIITTHYCDKNEMRYCNNNYETSLDITGVHFKNIHGSGSAKGKSIINFNCSIEAPCSDVTLTDINITKASNNTKNVCVNLKDSDKISECSS</sequence>
<keyword evidence="13" id="KW-1185">Reference proteome</keyword>
<evidence type="ECO:0000256" key="7">
    <source>
        <dbReference type="ARBA" id="ARBA00023180"/>
    </source>
</evidence>
<comment type="similarity">
    <text evidence="2 10">Belongs to the glycosyl hydrolase 28 family.</text>
</comment>
<feature type="signal peptide" evidence="11">
    <location>
        <begin position="1"/>
        <end position="26"/>
    </location>
</feature>
<dbReference type="Proteomes" id="UP000716291">
    <property type="component" value="Unassembled WGS sequence"/>
</dbReference>
<dbReference type="InterPro" id="IPR011050">
    <property type="entry name" value="Pectin_lyase_fold/virulence"/>
</dbReference>
<dbReference type="PANTHER" id="PTHR31736">
    <property type="match status" value="1"/>
</dbReference>
<dbReference type="GO" id="GO:0005576">
    <property type="term" value="C:extracellular region"/>
    <property type="evidence" value="ECO:0007669"/>
    <property type="project" value="UniProtKB-SubCell"/>
</dbReference>
<evidence type="ECO:0000256" key="10">
    <source>
        <dbReference type="RuleBase" id="RU361169"/>
    </source>
</evidence>
<keyword evidence="6" id="KW-1015">Disulfide bond</keyword>
<reference evidence="12" key="1">
    <citation type="journal article" date="2020" name="Microb. Genom.">
        <title>Genetic diversity of clinical and environmental Mucorales isolates obtained from an investigation of mucormycosis cases among solid organ transplant recipients.</title>
        <authorList>
            <person name="Nguyen M.H."/>
            <person name="Kaul D."/>
            <person name="Muto C."/>
            <person name="Cheng S.J."/>
            <person name="Richter R.A."/>
            <person name="Bruno V.M."/>
            <person name="Liu G."/>
            <person name="Beyhan S."/>
            <person name="Sundermann A.J."/>
            <person name="Mounaud S."/>
            <person name="Pasculle A.W."/>
            <person name="Nierman W.C."/>
            <person name="Driscoll E."/>
            <person name="Cumbie R."/>
            <person name="Clancy C.J."/>
            <person name="Dupont C.L."/>
        </authorList>
    </citation>
    <scope>NUCLEOTIDE SEQUENCE</scope>
    <source>
        <strain evidence="12">GL11</strain>
    </source>
</reference>
<evidence type="ECO:0000256" key="3">
    <source>
        <dbReference type="ARBA" id="ARBA00022525"/>
    </source>
</evidence>
<organism evidence="12 13">
    <name type="scientific">Rhizopus oryzae</name>
    <name type="common">Mucormycosis agent</name>
    <name type="synonym">Rhizopus arrhizus var. delemar</name>
    <dbReference type="NCBI Taxonomy" id="64495"/>
    <lineage>
        <taxon>Eukaryota</taxon>
        <taxon>Fungi</taxon>
        <taxon>Fungi incertae sedis</taxon>
        <taxon>Mucoromycota</taxon>
        <taxon>Mucoromycotina</taxon>
        <taxon>Mucoromycetes</taxon>
        <taxon>Mucorales</taxon>
        <taxon>Mucorineae</taxon>
        <taxon>Rhizopodaceae</taxon>
        <taxon>Rhizopus</taxon>
    </lineage>
</organism>
<keyword evidence="3" id="KW-0964">Secreted</keyword>
<dbReference type="GO" id="GO:0005975">
    <property type="term" value="P:carbohydrate metabolic process"/>
    <property type="evidence" value="ECO:0007669"/>
    <property type="project" value="InterPro"/>
</dbReference>
<feature type="chain" id="PRO_5040222821" evidence="11">
    <location>
        <begin position="27"/>
        <end position="394"/>
    </location>
</feature>
<dbReference type="PANTHER" id="PTHR31736:SF19">
    <property type="entry name" value="PECTIN LYASE SUPERFAMILY PROTEIN-RELATED"/>
    <property type="match status" value="1"/>
</dbReference>
<dbReference type="OrthoDB" id="187139at2759"/>
<evidence type="ECO:0000256" key="5">
    <source>
        <dbReference type="ARBA" id="ARBA00022801"/>
    </source>
</evidence>
<keyword evidence="8 10" id="KW-0326">Glycosidase</keyword>
<name>A0A9P6X133_RHIOR</name>
<dbReference type="Gene3D" id="2.160.20.10">
    <property type="entry name" value="Single-stranded right-handed beta-helix, Pectin lyase-like"/>
    <property type="match status" value="1"/>
</dbReference>
<comment type="subcellular location">
    <subcellularLocation>
        <location evidence="1">Secreted</location>
    </subcellularLocation>
</comment>
<proteinExistence type="inferred from homology"/>
<comment type="caution">
    <text evidence="12">The sequence shown here is derived from an EMBL/GenBank/DDBJ whole genome shotgun (WGS) entry which is preliminary data.</text>
</comment>
<dbReference type="GO" id="GO:0004650">
    <property type="term" value="F:polygalacturonase activity"/>
    <property type="evidence" value="ECO:0007669"/>
    <property type="project" value="InterPro"/>
</dbReference>
<evidence type="ECO:0000256" key="1">
    <source>
        <dbReference type="ARBA" id="ARBA00004613"/>
    </source>
</evidence>
<dbReference type="InterPro" id="IPR012334">
    <property type="entry name" value="Pectin_lyas_fold"/>
</dbReference>
<keyword evidence="5 10" id="KW-0378">Hydrolase</keyword>
<dbReference type="SUPFAM" id="SSF51126">
    <property type="entry name" value="Pectin lyase-like"/>
    <property type="match status" value="1"/>
</dbReference>
<dbReference type="EMBL" id="JAANQT010002153">
    <property type="protein sequence ID" value="KAG1303041.1"/>
    <property type="molecule type" value="Genomic_DNA"/>
</dbReference>
<evidence type="ECO:0000313" key="12">
    <source>
        <dbReference type="EMBL" id="KAG1303041.1"/>
    </source>
</evidence>
<keyword evidence="4 11" id="KW-0732">Signal</keyword>
<evidence type="ECO:0000256" key="4">
    <source>
        <dbReference type="ARBA" id="ARBA00022729"/>
    </source>
</evidence>
<accession>A0A9P6X133</accession>
<evidence type="ECO:0000256" key="11">
    <source>
        <dbReference type="SAM" id="SignalP"/>
    </source>
</evidence>
<evidence type="ECO:0000256" key="6">
    <source>
        <dbReference type="ARBA" id="ARBA00023157"/>
    </source>
</evidence>
<protein>
    <submittedName>
        <fullName evidence="12">Uncharacterized protein</fullName>
    </submittedName>
</protein>
<dbReference type="AlphaFoldDB" id="A0A9P6X133"/>
<evidence type="ECO:0000256" key="8">
    <source>
        <dbReference type="ARBA" id="ARBA00023295"/>
    </source>
</evidence>
<dbReference type="InterPro" id="IPR000743">
    <property type="entry name" value="Glyco_hydro_28"/>
</dbReference>
<keyword evidence="9" id="KW-0961">Cell wall biogenesis/degradation</keyword>
<dbReference type="Pfam" id="PF00295">
    <property type="entry name" value="Glyco_hydro_28"/>
    <property type="match status" value="1"/>
</dbReference>
<evidence type="ECO:0000313" key="13">
    <source>
        <dbReference type="Proteomes" id="UP000716291"/>
    </source>
</evidence>